<protein>
    <submittedName>
        <fullName evidence="3">Uncharacterized protein</fullName>
    </submittedName>
</protein>
<feature type="transmembrane region" description="Helical" evidence="2">
    <location>
        <begin position="577"/>
        <end position="599"/>
    </location>
</feature>
<dbReference type="Pfam" id="PF07690">
    <property type="entry name" value="MFS_1"/>
    <property type="match status" value="2"/>
</dbReference>
<gene>
    <name evidence="3" type="ORF">ACJMK2_026784</name>
</gene>
<dbReference type="AlphaFoldDB" id="A0ABD3XM96"/>
<sequence length="702" mass="77158">MTRESFLYSENDKEDLEEWEEEIRPRRPGEAPDGGWGWMIVLGAFVCCMVVEGLSTGFFVIQTEIEEHYGVLSNQSSIIISLLTGFCLVSGPMASAMSERFGYRKVTIMGSIVTCIVFIIGQNMPSCTLFAVIYGFIGGTCLGLAFLPSIVTVSVWFENKRAFATGIAMCGSGVGTLVFPHLYHFLLSEYDWKGATLIIAGIVLHCVAGGALFRPLSHAKTKRMKRGIIQRGAIMKALIAEKERQRTISNGSLDNCIITKDNKLLKIDKIDLRNKSSSYLNKLKETLGFSSRSLNRSKNSLIITKGDPIYKPKSPHPSPKISKLLSKPKCLSTPPTPKRDSGCGSLESPIKTKIYDQLPTDDPWDKQSTSKGVLQPSSASVQNVSSEPLKSLAAECLGPMSSSVPVSPTGSNRSLNGQKMFVRSSSLQSRKTVMLQSDMFSCGSGMTVPQFESIECDVQEGKNNHRLCSWFVKTFHLRLLSQPAFFLLMVVSFLSMLGFYLPFSCLPVFGVEVGLKEEASHFLISVMAIASVVGRILFGWIADRPWASALCVSNFMLILSAVATFLCPQWTSSSWLTLFAAVFGFLTAAFTCLRSVVLIELYDLQKLPGAFGLYLMFQGVAVLIANPIAASIRSSLGNSNVVFFMSGGFLLAAGLVGCTLKCVKRWENHRYDSQDVMLQVVHIEEIPMQSEVQKVEMCETSM</sequence>
<feature type="transmembrane region" description="Helical" evidence="2">
    <location>
        <begin position="484"/>
        <end position="502"/>
    </location>
</feature>
<feature type="compositionally biased region" description="Polar residues" evidence="1">
    <location>
        <begin position="366"/>
        <end position="385"/>
    </location>
</feature>
<feature type="compositionally biased region" description="Low complexity" evidence="1">
    <location>
        <begin position="319"/>
        <end position="333"/>
    </location>
</feature>
<dbReference type="InterPro" id="IPR011701">
    <property type="entry name" value="MFS"/>
</dbReference>
<feature type="transmembrane region" description="Helical" evidence="2">
    <location>
        <begin position="549"/>
        <end position="571"/>
    </location>
</feature>
<feature type="transmembrane region" description="Helical" evidence="2">
    <location>
        <begin position="76"/>
        <end position="94"/>
    </location>
</feature>
<organism evidence="3 4">
    <name type="scientific">Sinanodonta woodiana</name>
    <name type="common">Chinese pond mussel</name>
    <name type="synonym">Anodonta woodiana</name>
    <dbReference type="NCBI Taxonomy" id="1069815"/>
    <lineage>
        <taxon>Eukaryota</taxon>
        <taxon>Metazoa</taxon>
        <taxon>Spiralia</taxon>
        <taxon>Lophotrochozoa</taxon>
        <taxon>Mollusca</taxon>
        <taxon>Bivalvia</taxon>
        <taxon>Autobranchia</taxon>
        <taxon>Heteroconchia</taxon>
        <taxon>Palaeoheterodonta</taxon>
        <taxon>Unionida</taxon>
        <taxon>Unionoidea</taxon>
        <taxon>Unionidae</taxon>
        <taxon>Unioninae</taxon>
        <taxon>Sinanodonta</taxon>
    </lineage>
</organism>
<dbReference type="PANTHER" id="PTHR11360:SF286">
    <property type="entry name" value="GH22266P"/>
    <property type="match status" value="1"/>
</dbReference>
<keyword evidence="2" id="KW-1133">Transmembrane helix</keyword>
<feature type="transmembrane region" description="Helical" evidence="2">
    <location>
        <begin position="106"/>
        <end position="125"/>
    </location>
</feature>
<dbReference type="EMBL" id="JBJQND010000002">
    <property type="protein sequence ID" value="KAL3886815.1"/>
    <property type="molecule type" value="Genomic_DNA"/>
</dbReference>
<reference evidence="3 4" key="1">
    <citation type="submission" date="2024-11" db="EMBL/GenBank/DDBJ databases">
        <title>Chromosome-level genome assembly of the freshwater bivalve Anodonta woodiana.</title>
        <authorList>
            <person name="Chen X."/>
        </authorList>
    </citation>
    <scope>NUCLEOTIDE SEQUENCE [LARGE SCALE GENOMIC DNA]</scope>
    <source>
        <strain evidence="3">MN2024</strain>
        <tissue evidence="3">Gills</tissue>
    </source>
</reference>
<feature type="transmembrane region" description="Helical" evidence="2">
    <location>
        <begin position="611"/>
        <end position="629"/>
    </location>
</feature>
<accession>A0ABD3XM96</accession>
<feature type="transmembrane region" description="Helical" evidence="2">
    <location>
        <begin position="522"/>
        <end position="542"/>
    </location>
</feature>
<feature type="transmembrane region" description="Helical" evidence="2">
    <location>
        <begin position="195"/>
        <end position="216"/>
    </location>
</feature>
<comment type="caution">
    <text evidence="3">The sequence shown here is derived from an EMBL/GenBank/DDBJ whole genome shotgun (WGS) entry which is preliminary data.</text>
</comment>
<dbReference type="SUPFAM" id="SSF103473">
    <property type="entry name" value="MFS general substrate transporter"/>
    <property type="match status" value="1"/>
</dbReference>
<evidence type="ECO:0000256" key="1">
    <source>
        <dbReference type="SAM" id="MobiDB-lite"/>
    </source>
</evidence>
<evidence type="ECO:0000256" key="2">
    <source>
        <dbReference type="SAM" id="Phobius"/>
    </source>
</evidence>
<feature type="region of interest" description="Disordered" evidence="1">
    <location>
        <begin position="305"/>
        <end position="385"/>
    </location>
</feature>
<dbReference type="Proteomes" id="UP001634394">
    <property type="component" value="Unassembled WGS sequence"/>
</dbReference>
<dbReference type="Gene3D" id="1.20.1250.20">
    <property type="entry name" value="MFS general substrate transporter like domains"/>
    <property type="match status" value="2"/>
</dbReference>
<evidence type="ECO:0000313" key="3">
    <source>
        <dbReference type="EMBL" id="KAL3886815.1"/>
    </source>
</evidence>
<evidence type="ECO:0000313" key="4">
    <source>
        <dbReference type="Proteomes" id="UP001634394"/>
    </source>
</evidence>
<keyword evidence="2" id="KW-0472">Membrane</keyword>
<dbReference type="InterPro" id="IPR036259">
    <property type="entry name" value="MFS_trans_sf"/>
</dbReference>
<dbReference type="PANTHER" id="PTHR11360">
    <property type="entry name" value="MONOCARBOXYLATE TRANSPORTER"/>
    <property type="match status" value="1"/>
</dbReference>
<feature type="transmembrane region" description="Helical" evidence="2">
    <location>
        <begin position="131"/>
        <end position="156"/>
    </location>
</feature>
<name>A0ABD3XM96_SINWO</name>
<proteinExistence type="predicted"/>
<keyword evidence="4" id="KW-1185">Reference proteome</keyword>
<feature type="transmembrane region" description="Helical" evidence="2">
    <location>
        <begin position="641"/>
        <end position="660"/>
    </location>
</feature>
<feature type="transmembrane region" description="Helical" evidence="2">
    <location>
        <begin position="163"/>
        <end position="183"/>
    </location>
</feature>
<keyword evidence="2" id="KW-0812">Transmembrane</keyword>
<feature type="transmembrane region" description="Helical" evidence="2">
    <location>
        <begin position="36"/>
        <end position="61"/>
    </location>
</feature>
<dbReference type="EMBL" id="JBJQND010000002">
    <property type="protein sequence ID" value="KAL3886816.1"/>
    <property type="molecule type" value="Genomic_DNA"/>
</dbReference>
<dbReference type="InterPro" id="IPR050327">
    <property type="entry name" value="Proton-linked_MCT"/>
</dbReference>